<evidence type="ECO:0000256" key="5">
    <source>
        <dbReference type="ARBA" id="ARBA00023014"/>
    </source>
</evidence>
<dbReference type="InterPro" id="IPR039650">
    <property type="entry name" value="HdrA-like"/>
</dbReference>
<dbReference type="EMBL" id="LVYD01000056">
    <property type="protein sequence ID" value="OQP61759.1"/>
    <property type="molecule type" value="Genomic_DNA"/>
</dbReference>
<dbReference type="Pfam" id="PF12831">
    <property type="entry name" value="FAD_oxidored"/>
    <property type="match status" value="1"/>
</dbReference>
<evidence type="ECO:0000259" key="7">
    <source>
        <dbReference type="Pfam" id="PF25275"/>
    </source>
</evidence>
<dbReference type="PANTHER" id="PTHR43498:SF1">
    <property type="entry name" value="COB--COM HETERODISULFIDE REDUCTASE IRON-SULFUR SUBUNIT A"/>
    <property type="match status" value="1"/>
</dbReference>
<dbReference type="GO" id="GO:0016491">
    <property type="term" value="F:oxidoreductase activity"/>
    <property type="evidence" value="ECO:0007669"/>
    <property type="project" value="UniProtKB-KW"/>
</dbReference>
<keyword evidence="8" id="KW-0456">Lyase</keyword>
<keyword evidence="9" id="KW-1185">Reference proteome</keyword>
<keyword evidence="3" id="KW-0560">Oxidoreductase</keyword>
<evidence type="ECO:0000256" key="4">
    <source>
        <dbReference type="ARBA" id="ARBA00023004"/>
    </source>
</evidence>
<dbReference type="AlphaFoldDB" id="A0A1V9FTQ4"/>
<protein>
    <submittedName>
        <fullName evidence="8">Xanthan lyase</fullName>
    </submittedName>
</protein>
<keyword evidence="1" id="KW-0004">4Fe-4S</keyword>
<dbReference type="RefSeq" id="WP_081150519.1">
    <property type="nucleotide sequence ID" value="NZ_LVYD01000056.1"/>
</dbReference>
<evidence type="ECO:0000256" key="3">
    <source>
        <dbReference type="ARBA" id="ARBA00023002"/>
    </source>
</evidence>
<dbReference type="OrthoDB" id="668499at2"/>
<dbReference type="GO" id="GO:0016829">
    <property type="term" value="F:lyase activity"/>
    <property type="evidence" value="ECO:0007669"/>
    <property type="project" value="UniProtKB-KW"/>
</dbReference>
<sequence>MLQLRMLAVGILFFVFPAYAQHAKPVQVDICIYGATSAGVIAAYTAKMQHHSVLLIDPGKHIGGLTSGGLGFTDIGNKYAVSGLGLDFYRRVGKQYGQFESWIFEPHVATAVFSQYLKLAKVEVALEHTLQHVSNEFGYIKEIELNYRNAAGQVLTKRVAAKMFIDCSYEGDLMAKAGVSFTVGRESGSLYNESFNGVQLRDKHQFPDGVDPYKIPGRRESGLLWGISDAMLLANGSADTKVQAYNFRICLTDDAANRIAITRPSAYDSTRYELLLRLLQKKPAASLGAILKIDRMPNHKTDINNNGPFSTDMIGMNYGYPEGDQEIRNTIRHQHEVYIKGLLYFIGHDQRMPENLRKEMLNWGYPKDEFTNNNNFTPQLYVREARRMIGDYVMTQANCQGKEVVTDGIGLAAYTMDSHNCERIVVNDMVKNEGDVQVGGFGPYPISYRSIIPGAKECKNLLVPVCLSASHIAYGSIRMEPVFMVLGQVAATAASMAIKAKAGVQEINVPELQQALKTNPLADGSLPEIVIDNDNTAQVQIKGSWTTKEHLGYGPSVLTADEPSAEERSVQYQPVIEKEGYYHIYVYMLPAYNKLASQTMVAVYDGNRETRITLKKRDMQVQGQTSGEWIAVGKYKLPAGSKAHVTIQAANADGAVVADAVLLIPERK</sequence>
<reference evidence="8 9" key="1">
    <citation type="submission" date="2016-03" db="EMBL/GenBank/DDBJ databases">
        <title>Niastella vici sp. nov., isolated from farmland soil.</title>
        <authorList>
            <person name="Chen L."/>
            <person name="Wang D."/>
            <person name="Yang S."/>
            <person name="Wang G."/>
        </authorList>
    </citation>
    <scope>NUCLEOTIDE SEQUENCE [LARGE SCALE GENOMIC DNA]</scope>
    <source>
        <strain evidence="8 9">DJ57</strain>
    </source>
</reference>
<dbReference type="STRING" id="1703345.A3860_31340"/>
<dbReference type="PANTHER" id="PTHR43498">
    <property type="entry name" value="FERREDOXIN:COB-COM HETERODISULFIDE REDUCTASE SUBUNIT A"/>
    <property type="match status" value="1"/>
</dbReference>
<proteinExistence type="predicted"/>
<evidence type="ECO:0000313" key="8">
    <source>
        <dbReference type="EMBL" id="OQP61759.1"/>
    </source>
</evidence>
<dbReference type="GO" id="GO:0051539">
    <property type="term" value="F:4 iron, 4 sulfur cluster binding"/>
    <property type="evidence" value="ECO:0007669"/>
    <property type="project" value="UniProtKB-KW"/>
</dbReference>
<feature type="domain" description="Golvesin/Xly CBD-like" evidence="7">
    <location>
        <begin position="529"/>
        <end position="663"/>
    </location>
</feature>
<accession>A0A1V9FTQ4</accession>
<dbReference type="InterPro" id="IPR033803">
    <property type="entry name" value="CBD-like_Golvesin-Xly"/>
</dbReference>
<gene>
    <name evidence="8" type="ORF">A3860_31340</name>
</gene>
<evidence type="ECO:0000256" key="1">
    <source>
        <dbReference type="ARBA" id="ARBA00022485"/>
    </source>
</evidence>
<name>A0A1V9FTQ4_9BACT</name>
<keyword evidence="6" id="KW-0732">Signal</keyword>
<dbReference type="InterPro" id="IPR036188">
    <property type="entry name" value="FAD/NAD-bd_sf"/>
</dbReference>
<dbReference type="Gene3D" id="3.50.50.60">
    <property type="entry name" value="FAD/NAD(P)-binding domain"/>
    <property type="match status" value="1"/>
</dbReference>
<feature type="signal peptide" evidence="6">
    <location>
        <begin position="1"/>
        <end position="20"/>
    </location>
</feature>
<evidence type="ECO:0000313" key="9">
    <source>
        <dbReference type="Proteomes" id="UP000192796"/>
    </source>
</evidence>
<evidence type="ECO:0000256" key="2">
    <source>
        <dbReference type="ARBA" id="ARBA00022723"/>
    </source>
</evidence>
<dbReference type="SUPFAM" id="SSF51905">
    <property type="entry name" value="FAD/NAD(P)-binding domain"/>
    <property type="match status" value="2"/>
</dbReference>
<evidence type="ECO:0000256" key="6">
    <source>
        <dbReference type="SAM" id="SignalP"/>
    </source>
</evidence>
<dbReference type="Proteomes" id="UP000192796">
    <property type="component" value="Unassembled WGS sequence"/>
</dbReference>
<dbReference type="Pfam" id="PF25275">
    <property type="entry name" value="Golvesin_C"/>
    <property type="match status" value="1"/>
</dbReference>
<keyword evidence="5" id="KW-0411">Iron-sulfur</keyword>
<organism evidence="8 9">
    <name type="scientific">Niastella vici</name>
    <dbReference type="NCBI Taxonomy" id="1703345"/>
    <lineage>
        <taxon>Bacteria</taxon>
        <taxon>Pseudomonadati</taxon>
        <taxon>Bacteroidota</taxon>
        <taxon>Chitinophagia</taxon>
        <taxon>Chitinophagales</taxon>
        <taxon>Chitinophagaceae</taxon>
        <taxon>Niastella</taxon>
    </lineage>
</organism>
<dbReference type="GO" id="GO:0046872">
    <property type="term" value="F:metal ion binding"/>
    <property type="evidence" value="ECO:0007669"/>
    <property type="project" value="UniProtKB-KW"/>
</dbReference>
<comment type="caution">
    <text evidence="8">The sequence shown here is derived from an EMBL/GenBank/DDBJ whole genome shotgun (WGS) entry which is preliminary data.</text>
</comment>
<keyword evidence="2" id="KW-0479">Metal-binding</keyword>
<keyword evidence="4" id="KW-0408">Iron</keyword>
<feature type="chain" id="PRO_5012235460" evidence="6">
    <location>
        <begin position="21"/>
        <end position="668"/>
    </location>
</feature>